<reference evidence="3" key="1">
    <citation type="submission" date="2022-06" db="EMBL/GenBank/DDBJ databases">
        <title>Draft Genome Sequences of Three Actinomyces oris Strains, Isolated from Healthy Human Feces.</title>
        <authorList>
            <person name="Ye Y."/>
            <person name="Liu C."/>
            <person name="Zhao J."/>
            <person name="Xu J."/>
            <person name="Huang H."/>
            <person name="Wang B."/>
            <person name="Wei J."/>
            <person name="Jing X."/>
        </authorList>
    </citation>
    <scope>NUCLEOTIDE SEQUENCE</scope>
    <source>
        <strain evidence="3">CNGBCC1803727</strain>
    </source>
</reference>
<dbReference type="EMBL" id="JAMZMF010000001">
    <property type="protein sequence ID" value="MDR0176529.1"/>
    <property type="molecule type" value="Genomic_DNA"/>
</dbReference>
<dbReference type="InterPro" id="IPR011330">
    <property type="entry name" value="Glyco_hydro/deAcase_b/a-brl"/>
</dbReference>
<organism evidence="3 4">
    <name type="scientific">Actinomyces oris</name>
    <dbReference type="NCBI Taxonomy" id="544580"/>
    <lineage>
        <taxon>Bacteria</taxon>
        <taxon>Bacillati</taxon>
        <taxon>Actinomycetota</taxon>
        <taxon>Actinomycetes</taxon>
        <taxon>Actinomycetales</taxon>
        <taxon>Actinomycetaceae</taxon>
        <taxon>Actinomyces</taxon>
    </lineage>
</organism>
<sequence>MPVTTTSLPEDGARDTAPSSSTESQPSPAPRESRRGLLGRAALATTAGVLGAGAGAGATHWRDTHLSPTARTAPRPAGPGSALGTRVVFQTDGKSGKLALTFDDGPDPRWTPRVLDMLARLQVRATFFVLGSAVQAHPELIARQVAEGHEVGVHNWVHTDVYGVSFSELSDSVDRTCEAIEAAGAPSPRLWRPPYGRVDAPAMMVASLKRMDLLLWSVHTPTAAAADAVKDVAGAGSVVLCHDGRTQPSEGLFSALEGGLRSLLERGLTVTTGSDLLASA</sequence>
<evidence type="ECO:0000256" key="1">
    <source>
        <dbReference type="SAM" id="MobiDB-lite"/>
    </source>
</evidence>
<dbReference type="Pfam" id="PF01522">
    <property type="entry name" value="Polysacc_deac_1"/>
    <property type="match status" value="1"/>
</dbReference>
<name>A0AAW8L9E4_9ACTO</name>
<feature type="compositionally biased region" description="Polar residues" evidence="1">
    <location>
        <begin position="17"/>
        <end position="26"/>
    </location>
</feature>
<proteinExistence type="predicted"/>
<dbReference type="PROSITE" id="PS51677">
    <property type="entry name" value="NODB"/>
    <property type="match status" value="1"/>
</dbReference>
<dbReference type="SUPFAM" id="SSF88713">
    <property type="entry name" value="Glycoside hydrolase/deacetylase"/>
    <property type="match status" value="1"/>
</dbReference>
<dbReference type="PANTHER" id="PTHR10587">
    <property type="entry name" value="GLYCOSYL TRANSFERASE-RELATED"/>
    <property type="match status" value="1"/>
</dbReference>
<dbReference type="AlphaFoldDB" id="A0AAW8L9E4"/>
<evidence type="ECO:0000313" key="3">
    <source>
        <dbReference type="EMBL" id="MDR0176529.1"/>
    </source>
</evidence>
<comment type="caution">
    <text evidence="3">The sequence shown here is derived from an EMBL/GenBank/DDBJ whole genome shotgun (WGS) entry which is preliminary data.</text>
</comment>
<feature type="region of interest" description="Disordered" evidence="1">
    <location>
        <begin position="54"/>
        <end position="84"/>
    </location>
</feature>
<dbReference type="PANTHER" id="PTHR10587:SF137">
    <property type="entry name" value="4-DEOXY-4-FORMAMIDO-L-ARABINOSE-PHOSPHOUNDECAPRENOL DEFORMYLASE ARND-RELATED"/>
    <property type="match status" value="1"/>
</dbReference>
<dbReference type="GO" id="GO:0016810">
    <property type="term" value="F:hydrolase activity, acting on carbon-nitrogen (but not peptide) bonds"/>
    <property type="evidence" value="ECO:0007669"/>
    <property type="project" value="InterPro"/>
</dbReference>
<dbReference type="InterPro" id="IPR050248">
    <property type="entry name" value="Polysacc_deacetylase_ArnD"/>
</dbReference>
<feature type="domain" description="NodB homology" evidence="2">
    <location>
        <begin position="96"/>
        <end position="280"/>
    </location>
</feature>
<protein>
    <submittedName>
        <fullName evidence="3">Polysaccharide deacetylase family protein</fullName>
    </submittedName>
</protein>
<evidence type="ECO:0000259" key="2">
    <source>
        <dbReference type="PROSITE" id="PS51677"/>
    </source>
</evidence>
<gene>
    <name evidence="3" type="ORF">RF687_00960</name>
</gene>
<feature type="compositionally biased region" description="Low complexity" evidence="1">
    <location>
        <begin position="67"/>
        <end position="82"/>
    </location>
</feature>
<dbReference type="Gene3D" id="3.20.20.370">
    <property type="entry name" value="Glycoside hydrolase/deacetylase"/>
    <property type="match status" value="1"/>
</dbReference>
<dbReference type="GO" id="GO:0005975">
    <property type="term" value="P:carbohydrate metabolic process"/>
    <property type="evidence" value="ECO:0007669"/>
    <property type="project" value="InterPro"/>
</dbReference>
<dbReference type="InterPro" id="IPR006311">
    <property type="entry name" value="TAT_signal"/>
</dbReference>
<evidence type="ECO:0000313" key="4">
    <source>
        <dbReference type="Proteomes" id="UP001230065"/>
    </source>
</evidence>
<dbReference type="PROSITE" id="PS51318">
    <property type="entry name" value="TAT"/>
    <property type="match status" value="1"/>
</dbReference>
<accession>A0AAW8L9E4</accession>
<feature type="region of interest" description="Disordered" evidence="1">
    <location>
        <begin position="1"/>
        <end position="34"/>
    </location>
</feature>
<dbReference type="Proteomes" id="UP001230065">
    <property type="component" value="Unassembled WGS sequence"/>
</dbReference>
<dbReference type="InterPro" id="IPR002509">
    <property type="entry name" value="NODB_dom"/>
</dbReference>
<dbReference type="RefSeq" id="WP_308678926.1">
    <property type="nucleotide sequence ID" value="NZ_JAMZMF010000001.1"/>
</dbReference>